<evidence type="ECO:0000313" key="2">
    <source>
        <dbReference type="Proteomes" id="UP000076603"/>
    </source>
</evidence>
<name>A0A161YPQ2_9CLOT</name>
<dbReference type="AlphaFoldDB" id="A0A161YPQ2"/>
<proteinExistence type="predicted"/>
<evidence type="ECO:0000313" key="1">
    <source>
        <dbReference type="EMBL" id="KZL92772.1"/>
    </source>
</evidence>
<dbReference type="EMBL" id="LWAE01000002">
    <property type="protein sequence ID" value="KZL92772.1"/>
    <property type="molecule type" value="Genomic_DNA"/>
</dbReference>
<sequence>MIYGLIITEATIKREDVSLKFSLYGISEELLDKLNFESQLGKGVKNTLKKFEKDDLVNEIIDLKEFYESTDLLKGMNFVYRVKCIQ</sequence>
<comment type="caution">
    <text evidence="1">The sequence shown here is derived from an EMBL/GenBank/DDBJ whole genome shotgun (WGS) entry which is preliminary data.</text>
</comment>
<protein>
    <submittedName>
        <fullName evidence="1">Uncharacterized protein</fullName>
    </submittedName>
</protein>
<gene>
    <name evidence="1" type="ORF">CLMAG_25860</name>
</gene>
<keyword evidence="2" id="KW-1185">Reference proteome</keyword>
<reference evidence="1 2" key="1">
    <citation type="submission" date="2016-04" db="EMBL/GenBank/DDBJ databases">
        <title>Genome sequence of Clostridium magnum DSM 2767.</title>
        <authorList>
            <person name="Poehlein A."/>
            <person name="Uhlig R."/>
            <person name="Fischer R."/>
            <person name="Bahl H."/>
            <person name="Daniel R."/>
        </authorList>
    </citation>
    <scope>NUCLEOTIDE SEQUENCE [LARGE SCALE GENOMIC DNA]</scope>
    <source>
        <strain evidence="1 2">DSM 2767</strain>
    </source>
</reference>
<dbReference type="PATRIC" id="fig|1121326.3.peg.2592"/>
<organism evidence="1 2">
    <name type="scientific">Clostridium magnum DSM 2767</name>
    <dbReference type="NCBI Taxonomy" id="1121326"/>
    <lineage>
        <taxon>Bacteria</taxon>
        <taxon>Bacillati</taxon>
        <taxon>Bacillota</taxon>
        <taxon>Clostridia</taxon>
        <taxon>Eubacteriales</taxon>
        <taxon>Clostridiaceae</taxon>
        <taxon>Clostridium</taxon>
    </lineage>
</organism>
<dbReference type="Proteomes" id="UP000076603">
    <property type="component" value="Unassembled WGS sequence"/>
</dbReference>
<accession>A0A161YPQ2</accession>